<proteinExistence type="predicted"/>
<reference evidence="9 10" key="1">
    <citation type="submission" date="2022-05" db="EMBL/GenBank/DDBJ databases">
        <title>Microbulbifer sp. nov., isolated from sponge.</title>
        <authorList>
            <person name="Gao L."/>
        </authorList>
    </citation>
    <scope>NUCLEOTIDE SEQUENCE [LARGE SCALE GENOMIC DNA]</scope>
    <source>
        <strain evidence="9 10">MI-G</strain>
    </source>
</reference>
<keyword evidence="5 9" id="KW-0378">Hydrolase</keyword>
<dbReference type="Gene3D" id="3.30.1380.10">
    <property type="match status" value="1"/>
</dbReference>
<dbReference type="GO" id="GO:0016787">
    <property type="term" value="F:hydrolase activity"/>
    <property type="evidence" value="ECO:0007669"/>
    <property type="project" value="UniProtKB-KW"/>
</dbReference>
<evidence type="ECO:0000256" key="7">
    <source>
        <dbReference type="ARBA" id="ARBA00023049"/>
    </source>
</evidence>
<dbReference type="InterPro" id="IPR005073">
    <property type="entry name" value="Peptidase_M74"/>
</dbReference>
<keyword evidence="1" id="KW-0645">Protease</keyword>
<dbReference type="Pfam" id="PF03411">
    <property type="entry name" value="Peptidase_M74"/>
    <property type="match status" value="1"/>
</dbReference>
<protein>
    <submittedName>
        <fullName evidence="9">Penicillin-insensitive murein endopeptidase</fullName>
        <ecNumber evidence="9">3.4.-.-</ecNumber>
    </submittedName>
</protein>
<dbReference type="EMBL" id="CP098023">
    <property type="protein sequence ID" value="WKD50407.1"/>
    <property type="molecule type" value="Genomic_DNA"/>
</dbReference>
<evidence type="ECO:0000313" key="9">
    <source>
        <dbReference type="EMBL" id="WKD50407.1"/>
    </source>
</evidence>
<keyword evidence="4" id="KW-0574">Periplasm</keyword>
<keyword evidence="7" id="KW-0482">Metalloprotease</keyword>
<evidence type="ECO:0000256" key="6">
    <source>
        <dbReference type="ARBA" id="ARBA00022833"/>
    </source>
</evidence>
<dbReference type="NCBIfam" id="NF006947">
    <property type="entry name" value="PRK09429.1"/>
    <property type="match status" value="1"/>
</dbReference>
<sequence length="315" mass="35360">MQLFSANPRPDKPHTRHAKTGPFKRPSLFLVFAILTVSALNPDRVLANAWEAVEGPSAQGAASIGTYTNGCLAGGETLPLRGEGYQLVRTGRARHFAHPATIAFLKDLSQSVAQHKLGRIQIGDMSMARGGPFGSSGHSSHQTGLDVDIWYSQDLRAAERPLTRWERDNISAIPLADARRHRLIEEHWDERVPQILRLAAQDKRVERIFVHPTIKRHLCEITGPNREWLRKVRPWWGHNYHFHVRLTCPPGDSTCTPQAPVRTEPCGNDLDWWFSDEFYAILNGTKAKPTRPKPKTMPQQCRQVLLAPSTGATTD</sequence>
<dbReference type="Proteomes" id="UP001321520">
    <property type="component" value="Chromosome"/>
</dbReference>
<gene>
    <name evidence="9" type="primary">mepA</name>
    <name evidence="9" type="ORF">M8T91_02945</name>
</gene>
<dbReference type="InterPro" id="IPR009045">
    <property type="entry name" value="Zn_M74/Hedgehog-like"/>
</dbReference>
<dbReference type="EC" id="3.4.-.-" evidence="9"/>
<evidence type="ECO:0000256" key="1">
    <source>
        <dbReference type="ARBA" id="ARBA00022670"/>
    </source>
</evidence>
<evidence type="ECO:0000313" key="10">
    <source>
        <dbReference type="Proteomes" id="UP001321520"/>
    </source>
</evidence>
<keyword evidence="3" id="KW-0732">Signal</keyword>
<evidence type="ECO:0000256" key="2">
    <source>
        <dbReference type="ARBA" id="ARBA00022723"/>
    </source>
</evidence>
<dbReference type="PIRSF" id="PIRSF018455">
    <property type="entry name" value="MepA"/>
    <property type="match status" value="1"/>
</dbReference>
<evidence type="ECO:0000256" key="3">
    <source>
        <dbReference type="ARBA" id="ARBA00022729"/>
    </source>
</evidence>
<accession>A0ABY9EE32</accession>
<name>A0ABY9EE32_9GAMM</name>
<evidence type="ECO:0000256" key="8">
    <source>
        <dbReference type="SAM" id="MobiDB-lite"/>
    </source>
</evidence>
<keyword evidence="6" id="KW-0862">Zinc</keyword>
<dbReference type="SUPFAM" id="SSF55166">
    <property type="entry name" value="Hedgehog/DD-peptidase"/>
    <property type="match status" value="1"/>
</dbReference>
<evidence type="ECO:0000256" key="4">
    <source>
        <dbReference type="ARBA" id="ARBA00022764"/>
    </source>
</evidence>
<keyword evidence="10" id="KW-1185">Reference proteome</keyword>
<organism evidence="9 10">
    <name type="scientific">Microbulbifer spongiae</name>
    <dbReference type="NCBI Taxonomy" id="2944933"/>
    <lineage>
        <taxon>Bacteria</taxon>
        <taxon>Pseudomonadati</taxon>
        <taxon>Pseudomonadota</taxon>
        <taxon>Gammaproteobacteria</taxon>
        <taxon>Cellvibrionales</taxon>
        <taxon>Microbulbiferaceae</taxon>
        <taxon>Microbulbifer</taxon>
    </lineage>
</organism>
<feature type="region of interest" description="Disordered" evidence="8">
    <location>
        <begin position="1"/>
        <end position="20"/>
    </location>
</feature>
<dbReference type="RefSeq" id="WP_301416660.1">
    <property type="nucleotide sequence ID" value="NZ_CP098023.1"/>
</dbReference>
<keyword evidence="2" id="KW-0479">Metal-binding</keyword>
<evidence type="ECO:0000256" key="5">
    <source>
        <dbReference type="ARBA" id="ARBA00022801"/>
    </source>
</evidence>